<sequence length="106" mass="12289">MTLTDIRNTLAPIWHTKARTAKKVLNRLNLFLKHVATLGLDVDLQATEKVRAFLGKQRHKTIKSPPMDEKGRMVWCEVIPLLCSFLRLNFMQSATPLRVYKHNLHL</sequence>
<organism evidence="1 2">
    <name type="scientific">Bartonella harrusi</name>
    <dbReference type="NCBI Taxonomy" id="2961895"/>
    <lineage>
        <taxon>Bacteria</taxon>
        <taxon>Pseudomonadati</taxon>
        <taxon>Pseudomonadota</taxon>
        <taxon>Alphaproteobacteria</taxon>
        <taxon>Hyphomicrobiales</taxon>
        <taxon>Bartonellaceae</taxon>
        <taxon>Bartonella</taxon>
    </lineage>
</organism>
<protein>
    <recommendedName>
        <fullName evidence="3">Integrase SAM-like N-terminal domain-containing protein</fullName>
    </recommendedName>
</protein>
<keyword evidence="2" id="KW-1185">Reference proteome</keyword>
<dbReference type="Proteomes" id="UP001059475">
    <property type="component" value="Chromosome"/>
</dbReference>
<reference evidence="1" key="1">
    <citation type="submission" date="2022-07" db="EMBL/GenBank/DDBJ databases">
        <title>First report of Bartonella spp. in marsupials in Brazil, with a description of Bartonella harrusi sp. nov. and new proposal for taxonomic reclassification of species of the genus Bartonella.</title>
        <authorList>
            <person name="Amaral R.B."/>
        </authorList>
    </citation>
    <scope>NUCLEOTIDE SEQUENCE</scope>
    <source>
        <strain evidence="1">117A</strain>
    </source>
</reference>
<evidence type="ECO:0000313" key="1">
    <source>
        <dbReference type="EMBL" id="UTO28555.1"/>
    </source>
</evidence>
<proteinExistence type="predicted"/>
<gene>
    <name evidence="1" type="ORF">NMK50_00480</name>
</gene>
<evidence type="ECO:0008006" key="3">
    <source>
        <dbReference type="Google" id="ProtNLM"/>
    </source>
</evidence>
<dbReference type="RefSeq" id="WP_254770458.1">
    <property type="nucleotide sequence ID" value="NZ_CP101114.1"/>
</dbReference>
<dbReference type="EMBL" id="CP101114">
    <property type="protein sequence ID" value="UTO28555.1"/>
    <property type="molecule type" value="Genomic_DNA"/>
</dbReference>
<accession>A0ABY5EVV3</accession>
<evidence type="ECO:0000313" key="2">
    <source>
        <dbReference type="Proteomes" id="UP001059475"/>
    </source>
</evidence>
<name>A0ABY5EVV3_9HYPH</name>